<dbReference type="InterPro" id="IPR003354">
    <property type="entry name" value="Papo_T_antigen"/>
</dbReference>
<proteinExistence type="predicted"/>
<dbReference type="EMBL" id="MG701355">
    <property type="protein sequence ID" value="AWD33789.1"/>
    <property type="molecule type" value="Genomic_DNA"/>
</dbReference>
<feature type="region of interest" description="Disordered" evidence="2">
    <location>
        <begin position="200"/>
        <end position="221"/>
    </location>
</feature>
<dbReference type="Gene3D" id="1.20.120.1860">
    <property type="entry name" value="Small t-antigen, unique domain"/>
    <property type="match status" value="1"/>
</dbReference>
<dbReference type="KEGG" id="vg:65102840"/>
<dbReference type="Gene3D" id="1.10.287.110">
    <property type="entry name" value="DnaJ domain"/>
    <property type="match status" value="1"/>
</dbReference>
<dbReference type="Pfam" id="PF02380">
    <property type="entry name" value="Papo_T_antigen"/>
    <property type="match status" value="1"/>
</dbReference>
<sequence>MDAVLTKAEKKELMSLLSLNAACYGNLPLMQQKYKKAALKFHPDKGGDEEKMKRLNTLFSKVYQNLSDLRDQPRSSSSQVNPWEKEIITAGDYFGRKFDKKCCKEYFWCVIESLTKTCKCICCLLDQQHLQLKKTKNKPCLVWGECLCFTCYRGWFGLDLNTETLHWWKFCIYRMPMEWLNILGKIKVYDWISLLMEPGSGSSGGRNSTGPMKMTSTVLKI</sequence>
<dbReference type="RefSeq" id="YP_010087550.1">
    <property type="nucleotide sequence ID" value="NC_055559.1"/>
</dbReference>
<dbReference type="InterPro" id="IPR036092">
    <property type="entry name" value="Papo_T_antigensf"/>
</dbReference>
<name>A0A2S1CJN8_9POLY</name>
<dbReference type="Proteomes" id="UP000682215">
    <property type="component" value="Segment"/>
</dbReference>
<evidence type="ECO:0000256" key="2">
    <source>
        <dbReference type="SAM" id="MobiDB-lite"/>
    </source>
</evidence>
<gene>
    <name evidence="4" type="primary">221T</name>
</gene>
<dbReference type="InterPro" id="IPR036869">
    <property type="entry name" value="J_dom_sf"/>
</dbReference>
<dbReference type="EMBL" id="MG701356">
    <property type="protein sequence ID" value="AWD33796.1"/>
    <property type="molecule type" value="Genomic_DNA"/>
</dbReference>
<evidence type="ECO:0000259" key="3">
    <source>
        <dbReference type="PROSITE" id="PS50076"/>
    </source>
</evidence>
<organism evidence="4 6">
    <name type="scientific">Deltapolyomavirus canis</name>
    <dbReference type="NCBI Taxonomy" id="2170403"/>
    <lineage>
        <taxon>Viruses</taxon>
        <taxon>Monodnaviria</taxon>
        <taxon>Shotokuvirae</taxon>
        <taxon>Cossaviricota</taxon>
        <taxon>Papovaviricetes</taxon>
        <taxon>Sepolyvirales</taxon>
        <taxon>Polyomaviridae</taxon>
        <taxon>Deltapolyomavirus</taxon>
    </lineage>
</organism>
<dbReference type="GeneID" id="65102840"/>
<dbReference type="SUPFAM" id="SSF46565">
    <property type="entry name" value="Chaperone J-domain"/>
    <property type="match status" value="1"/>
</dbReference>
<dbReference type="SUPFAM" id="SSF161240">
    <property type="entry name" value="T-antigen specific domain-like"/>
    <property type="match status" value="1"/>
</dbReference>
<dbReference type="InterPro" id="IPR001623">
    <property type="entry name" value="DnaJ_domain"/>
</dbReference>
<keyword evidence="1" id="KW-0244">Early protein</keyword>
<dbReference type="SMART" id="SM00271">
    <property type="entry name" value="DnaJ"/>
    <property type="match status" value="1"/>
</dbReference>
<evidence type="ECO:0000313" key="5">
    <source>
        <dbReference type="EMBL" id="AWD33796.1"/>
    </source>
</evidence>
<reference evidence="4" key="1">
    <citation type="submission" date="2017-12" db="EMBL/GenBank/DDBJ databases">
        <title>Identification of novel polyomaviruses in members of multiple mammalian orders.</title>
        <authorList>
            <person name="Ehlers B."/>
            <person name="Walter C."/>
            <person name="Liebmann S."/>
            <person name="Richter D."/>
            <person name="Ulrich R.G."/>
            <person name="Leendertz F.H."/>
            <person name="Calvignac-Spencer S."/>
        </authorList>
    </citation>
    <scope>NUCLEOTIDE SEQUENCE</scope>
    <source>
        <strain evidence="4">8472</strain>
        <strain evidence="5">8476</strain>
    </source>
</reference>
<dbReference type="PROSITE" id="PS50076">
    <property type="entry name" value="DNAJ_2"/>
    <property type="match status" value="1"/>
</dbReference>
<protein>
    <submittedName>
        <fullName evidence="4">Small T antigen</fullName>
    </submittedName>
</protein>
<dbReference type="CDD" id="cd06257">
    <property type="entry name" value="DnaJ"/>
    <property type="match status" value="1"/>
</dbReference>
<feature type="domain" description="J" evidence="3">
    <location>
        <begin position="12"/>
        <end position="81"/>
    </location>
</feature>
<keyword evidence="6" id="KW-1185">Reference proteome</keyword>
<feature type="compositionally biased region" description="Polar residues" evidence="2">
    <location>
        <begin position="206"/>
        <end position="221"/>
    </location>
</feature>
<evidence type="ECO:0000256" key="1">
    <source>
        <dbReference type="ARBA" id="ARBA00022518"/>
    </source>
</evidence>
<accession>A0A2S1CJN8</accession>
<evidence type="ECO:0000313" key="6">
    <source>
        <dbReference type="Proteomes" id="UP000682215"/>
    </source>
</evidence>
<evidence type="ECO:0000313" key="4">
    <source>
        <dbReference type="EMBL" id="AWD33789.1"/>
    </source>
</evidence>